<gene>
    <name evidence="1" type="ORF">RHMOL_Rhmol05G0169200</name>
</gene>
<proteinExistence type="predicted"/>
<organism evidence="1 2">
    <name type="scientific">Rhododendron molle</name>
    <name type="common">Chinese azalea</name>
    <name type="synonym">Azalea mollis</name>
    <dbReference type="NCBI Taxonomy" id="49168"/>
    <lineage>
        <taxon>Eukaryota</taxon>
        <taxon>Viridiplantae</taxon>
        <taxon>Streptophyta</taxon>
        <taxon>Embryophyta</taxon>
        <taxon>Tracheophyta</taxon>
        <taxon>Spermatophyta</taxon>
        <taxon>Magnoliopsida</taxon>
        <taxon>eudicotyledons</taxon>
        <taxon>Gunneridae</taxon>
        <taxon>Pentapetalae</taxon>
        <taxon>asterids</taxon>
        <taxon>Ericales</taxon>
        <taxon>Ericaceae</taxon>
        <taxon>Ericoideae</taxon>
        <taxon>Rhodoreae</taxon>
        <taxon>Rhododendron</taxon>
    </lineage>
</organism>
<reference evidence="1" key="1">
    <citation type="submission" date="2022-02" db="EMBL/GenBank/DDBJ databases">
        <title>Plant Genome Project.</title>
        <authorList>
            <person name="Zhang R.-G."/>
        </authorList>
    </citation>
    <scope>NUCLEOTIDE SEQUENCE</scope>
    <source>
        <strain evidence="1">AT1</strain>
    </source>
</reference>
<comment type="caution">
    <text evidence="1">The sequence shown here is derived from an EMBL/GenBank/DDBJ whole genome shotgun (WGS) entry which is preliminary data.</text>
</comment>
<protein>
    <submittedName>
        <fullName evidence="1">Uncharacterized protein</fullName>
    </submittedName>
</protein>
<name>A0ACC0NR57_RHOML</name>
<dbReference type="Proteomes" id="UP001062846">
    <property type="component" value="Chromosome 5"/>
</dbReference>
<evidence type="ECO:0000313" key="1">
    <source>
        <dbReference type="EMBL" id="KAI8555364.1"/>
    </source>
</evidence>
<accession>A0ACC0NR57</accession>
<keyword evidence="2" id="KW-1185">Reference proteome</keyword>
<evidence type="ECO:0000313" key="2">
    <source>
        <dbReference type="Proteomes" id="UP001062846"/>
    </source>
</evidence>
<dbReference type="EMBL" id="CM046392">
    <property type="protein sequence ID" value="KAI8555364.1"/>
    <property type="molecule type" value="Genomic_DNA"/>
</dbReference>
<sequence length="164" mass="17787">MPEPHSQSSARDRSSSSFGLPQIAHQILLKFPGLAHPIIVISSDSESSGGNSGDLFIREYLERRSRRQASSIASNMSGSSGSNAERDHEYDGSFNTEPDITFTPSTNSDAEHELGPEAESKFRPQAEATTSTGPKPSDTSSENREVADLYERGQVCPHAHYFSG</sequence>